<dbReference type="STRING" id="280871.TL10_26905"/>
<sequence length="85" mass="8262">MNVAKTFGFVGVAAGIALGAYGTIHAPAPAVAPIASSGHGASSGEYTQPVVADMNFGATATQTTPSNVEAVPKAAPPVKAAPYHG</sequence>
<keyword evidence="3" id="KW-1185">Reference proteome</keyword>
<dbReference type="Proteomes" id="UP000032221">
    <property type="component" value="Unassembled WGS sequence"/>
</dbReference>
<comment type="caution">
    <text evidence="2">The sequence shown here is derived from an EMBL/GenBank/DDBJ whole genome shotgun (WGS) entry which is preliminary data.</text>
</comment>
<name>A0A0D1IX89_9MYCO</name>
<organism evidence="2 3">
    <name type="scientific">Mycolicibacterium llatzerense</name>
    <dbReference type="NCBI Taxonomy" id="280871"/>
    <lineage>
        <taxon>Bacteria</taxon>
        <taxon>Bacillati</taxon>
        <taxon>Actinomycetota</taxon>
        <taxon>Actinomycetes</taxon>
        <taxon>Mycobacteriales</taxon>
        <taxon>Mycobacteriaceae</taxon>
        <taxon>Mycolicibacterium</taxon>
    </lineage>
</organism>
<protein>
    <submittedName>
        <fullName evidence="2">Uncharacterized protein</fullName>
    </submittedName>
</protein>
<feature type="region of interest" description="Disordered" evidence="1">
    <location>
        <begin position="63"/>
        <end position="85"/>
    </location>
</feature>
<evidence type="ECO:0000313" key="3">
    <source>
        <dbReference type="Proteomes" id="UP000032221"/>
    </source>
</evidence>
<evidence type="ECO:0000256" key="1">
    <source>
        <dbReference type="SAM" id="MobiDB-lite"/>
    </source>
</evidence>
<evidence type="ECO:0000313" key="2">
    <source>
        <dbReference type="EMBL" id="KIU13983.1"/>
    </source>
</evidence>
<dbReference type="OrthoDB" id="4640261at2"/>
<dbReference type="AlphaFoldDB" id="A0A0D1IX89"/>
<dbReference type="PATRIC" id="fig|280871.6.peg.5578"/>
<proteinExistence type="predicted"/>
<reference evidence="2 3" key="1">
    <citation type="submission" date="2015-01" db="EMBL/GenBank/DDBJ databases">
        <title>Genome sequence of Mycobacterium llatzerense and Mycobacterium immunogenum recovered from brain abscess.</title>
        <authorList>
            <person name="Greninger A.L."/>
            <person name="Langelier C."/>
            <person name="Cunningham G."/>
            <person name="Chiu C.Y."/>
            <person name="Miller S."/>
        </authorList>
    </citation>
    <scope>NUCLEOTIDE SEQUENCE [LARGE SCALE GENOMIC DNA]</scope>
    <source>
        <strain evidence="2 3">CLUC14</strain>
    </source>
</reference>
<accession>A0A0D1IX89</accession>
<feature type="compositionally biased region" description="Low complexity" evidence="1">
    <location>
        <begin position="70"/>
        <end position="85"/>
    </location>
</feature>
<gene>
    <name evidence="2" type="ORF">TL10_26905</name>
</gene>
<dbReference type="RefSeq" id="WP_043396129.1">
    <property type="nucleotide sequence ID" value="NZ_JXST01000057.1"/>
</dbReference>
<dbReference type="EMBL" id="JXST01000057">
    <property type="protein sequence ID" value="KIU13983.1"/>
    <property type="molecule type" value="Genomic_DNA"/>
</dbReference>